<feature type="compositionally biased region" description="Acidic residues" evidence="1">
    <location>
        <begin position="686"/>
        <end position="698"/>
    </location>
</feature>
<organism evidence="2 3">
    <name type="scientific">Streptacidiphilus cavernicola</name>
    <dbReference type="NCBI Taxonomy" id="3342716"/>
    <lineage>
        <taxon>Bacteria</taxon>
        <taxon>Bacillati</taxon>
        <taxon>Actinomycetota</taxon>
        <taxon>Actinomycetes</taxon>
        <taxon>Kitasatosporales</taxon>
        <taxon>Streptomycetaceae</taxon>
        <taxon>Streptacidiphilus</taxon>
    </lineage>
</organism>
<gene>
    <name evidence="2" type="ORF">ACEZDJ_40580</name>
</gene>
<sequence>MTDTGAGPIFSVRQRRRGTASAPFAVRQTTRASGNAYVVQVAGDYEDRSVTVARLPLAAVPIDPAEIRLADLAYVGPDPGHRDAVAGALAALQPSISRANIVVLLGDAGSGRRTAALRILTKLGLEPKRIHALEQDWDTPRVEQIPHLPGDGYILDLTAYQDLGDEFYTGLAGYQHAVLGQETFLVVLATAGTWHPNGRTRVPALAVPVPSAVAVATSHLRVLTDERVGWLNEHPLADVLGPRATPGEGARLAQAISQATDDQQGRRAAADEFQDWWNHLSKWFATSEHPGDLADRTLLIAAALLDGAPAAVIMDAADSLFTAVGGSLPTGGALAGRDLDRRLARIDASRDGDRVSLDSKRRGVDVAVLEYVWEQRPQLRSVLLGWASDISSAQGAAANHLERIAHALTRLAVASGGSQVLEVLTDWTDQGRSHHRFAVSMLGTLALDPTLGIAVRKNLYDWARQKGTSEDRARAVAEVCGGPLGQRYPRIALTRLRLLAARTDGRGGEAVATALRSLAARPQQCLLVLAEVLAWAESTDEQNSNAGAIAFLALVDLTALDSVGGLLAAELAREGTSSEAMHLFARGWHAARRHAPSSAGAMASLAAWLDVPDIPQEDRVDIAAAIVRERLGETDVAGMLLRGATTPSGETVRELALARLLYRMPEGSQDQEPAEAVPQHEQSDTAQEDPPSEDPADT</sequence>
<evidence type="ECO:0008006" key="4">
    <source>
        <dbReference type="Google" id="ProtNLM"/>
    </source>
</evidence>
<evidence type="ECO:0000313" key="3">
    <source>
        <dbReference type="Proteomes" id="UP001592528"/>
    </source>
</evidence>
<accession>A0ABV6V1J2</accession>
<protein>
    <recommendedName>
        <fullName evidence="4">LigA protein</fullName>
    </recommendedName>
</protein>
<keyword evidence="3" id="KW-1185">Reference proteome</keyword>
<comment type="caution">
    <text evidence="2">The sequence shown here is derived from an EMBL/GenBank/DDBJ whole genome shotgun (WGS) entry which is preliminary data.</text>
</comment>
<evidence type="ECO:0000256" key="1">
    <source>
        <dbReference type="SAM" id="MobiDB-lite"/>
    </source>
</evidence>
<evidence type="ECO:0000313" key="2">
    <source>
        <dbReference type="EMBL" id="MFC1407589.1"/>
    </source>
</evidence>
<reference evidence="2 3" key="1">
    <citation type="submission" date="2024-09" db="EMBL/GenBank/DDBJ databases">
        <authorList>
            <person name="Lee S.D."/>
        </authorList>
    </citation>
    <scope>NUCLEOTIDE SEQUENCE [LARGE SCALE GENOMIC DNA]</scope>
    <source>
        <strain evidence="2 3">N1-5</strain>
    </source>
</reference>
<proteinExistence type="predicted"/>
<dbReference type="EMBL" id="JBHEZZ010000052">
    <property type="protein sequence ID" value="MFC1407589.1"/>
    <property type="molecule type" value="Genomic_DNA"/>
</dbReference>
<dbReference type="Proteomes" id="UP001592528">
    <property type="component" value="Unassembled WGS sequence"/>
</dbReference>
<feature type="region of interest" description="Disordered" evidence="1">
    <location>
        <begin position="664"/>
        <end position="698"/>
    </location>
</feature>
<name>A0ABV6V1J2_9ACTN</name>
<dbReference type="RefSeq" id="WP_051726674.1">
    <property type="nucleotide sequence ID" value="NZ_JBHEZZ010000052.1"/>
</dbReference>